<reference evidence="2 3" key="1">
    <citation type="submission" date="2023-06" db="EMBL/GenBank/DDBJ databases">
        <title>Marinobacter azerbaijanicus a moderately halophilic, isolated from Urmia Lake in Azerbaijan region of Iran.</title>
        <authorList>
            <person name="Sanchez-Porro C."/>
            <person name="Aghdam E.M."/>
            <person name="Saheb S.M."/>
            <person name="Tarhriz V."/>
            <person name="Kazemi E."/>
            <person name="Ammozegar M.A."/>
            <person name="Ventosa A."/>
            <person name="Hejazi M.S."/>
        </authorList>
    </citation>
    <scope>NUCLEOTIDE SEQUENCE [LARGE SCALE GENOMIC DNA]</scope>
    <source>
        <strain evidence="2 3">TBZ242</strain>
    </source>
</reference>
<dbReference type="GO" id="GO:0016787">
    <property type="term" value="F:hydrolase activity"/>
    <property type="evidence" value="ECO:0007669"/>
    <property type="project" value="UniProtKB-KW"/>
</dbReference>
<keyword evidence="3" id="KW-1185">Reference proteome</keyword>
<keyword evidence="2" id="KW-0378">Hydrolase</keyword>
<dbReference type="PANTHER" id="PTHR46623">
    <property type="entry name" value="CARBOXYMETHYLENEBUTENOLIDASE-RELATED"/>
    <property type="match status" value="1"/>
</dbReference>
<organism evidence="2 3">
    <name type="scientific">Marinobacter azerbaijanicus</name>
    <dbReference type="NCBI Taxonomy" id="3050455"/>
    <lineage>
        <taxon>Bacteria</taxon>
        <taxon>Pseudomonadati</taxon>
        <taxon>Pseudomonadota</taxon>
        <taxon>Gammaproteobacteria</taxon>
        <taxon>Pseudomonadales</taxon>
        <taxon>Marinobacteraceae</taxon>
        <taxon>Marinobacter</taxon>
    </lineage>
</organism>
<proteinExistence type="predicted"/>
<name>A0ABT7IGC6_9GAMM</name>
<dbReference type="InterPro" id="IPR051049">
    <property type="entry name" value="Dienelactone_hydrolase-like"/>
</dbReference>
<dbReference type="Pfam" id="PF01738">
    <property type="entry name" value="DLH"/>
    <property type="match status" value="1"/>
</dbReference>
<dbReference type="InterPro" id="IPR029058">
    <property type="entry name" value="AB_hydrolase_fold"/>
</dbReference>
<gene>
    <name evidence="2" type="ORF">QPM17_18865</name>
</gene>
<feature type="domain" description="Dienelactone hydrolase" evidence="1">
    <location>
        <begin position="15"/>
        <end position="222"/>
    </location>
</feature>
<dbReference type="EMBL" id="JASSVS010000012">
    <property type="protein sequence ID" value="MDL0433206.1"/>
    <property type="molecule type" value="Genomic_DNA"/>
</dbReference>
<dbReference type="SUPFAM" id="SSF53474">
    <property type="entry name" value="alpha/beta-Hydrolases"/>
    <property type="match status" value="1"/>
</dbReference>
<accession>A0ABT7IGC6</accession>
<dbReference type="Proteomes" id="UP001227964">
    <property type="component" value="Unassembled WGS sequence"/>
</dbReference>
<evidence type="ECO:0000259" key="1">
    <source>
        <dbReference type="Pfam" id="PF01738"/>
    </source>
</evidence>
<dbReference type="RefSeq" id="WP_285392808.1">
    <property type="nucleotide sequence ID" value="NZ_JASSVS010000012.1"/>
</dbReference>
<evidence type="ECO:0000313" key="3">
    <source>
        <dbReference type="Proteomes" id="UP001227964"/>
    </source>
</evidence>
<dbReference type="InterPro" id="IPR002925">
    <property type="entry name" value="Dienelactn_hydro"/>
</dbReference>
<comment type="caution">
    <text evidence="2">The sequence shown here is derived from an EMBL/GenBank/DDBJ whole genome shotgun (WGS) entry which is preliminary data.</text>
</comment>
<dbReference type="EC" id="3.1.-.-" evidence="2"/>
<evidence type="ECO:0000313" key="2">
    <source>
        <dbReference type="EMBL" id="MDL0433206.1"/>
    </source>
</evidence>
<dbReference type="PANTHER" id="PTHR46623:SF6">
    <property type="entry name" value="ALPHA_BETA-HYDROLASES SUPERFAMILY PROTEIN"/>
    <property type="match status" value="1"/>
</dbReference>
<protein>
    <submittedName>
        <fullName evidence="2">Dienelactone hydrolase family protein</fullName>
        <ecNumber evidence="2">3.1.-.-</ecNumber>
    </submittedName>
</protein>
<dbReference type="Gene3D" id="3.40.50.1820">
    <property type="entry name" value="alpha/beta hydrolase"/>
    <property type="match status" value="1"/>
</dbReference>
<sequence length="227" mass="25206">MADWLRLYADDGHEFSAYHSIPFSTPCKGRVVVIQEVFGVNQHIRDVCERFSQSGYDALAPSLFDRLEPGVQLGYSTEDVDKGRDLRSRLDWNDALNDTLASISYLAQSGPVAVVGFCYGGTIAWLVASTPKVQAAVCYYGSYIHQFRDQHPQCPALLHFGALDHVIPLENVEDIRAANSEADLNICIYPDAGHGFNCNLRDSFHGPSAELAWQRTLDFLSQNFTSA</sequence>